<proteinExistence type="predicted"/>
<dbReference type="Proteomes" id="UP000772434">
    <property type="component" value="Unassembled WGS sequence"/>
</dbReference>
<keyword evidence="2" id="KW-1185">Reference proteome</keyword>
<feature type="non-terminal residue" evidence="1">
    <location>
        <position position="238"/>
    </location>
</feature>
<name>A0A9P5PMP2_9AGAR</name>
<feature type="non-terminal residue" evidence="1">
    <location>
        <position position="1"/>
    </location>
</feature>
<sequence length="238" mass="23333">SLSSQCTSALAQIATNPSSACLSPSSLLPLITSAGNSSLVSGVDSWLTNVCGVAPCSNDTLAAIVTNVTAGCSSDLSAFGFTSGNSATLVSTVQQFYPTVRNVACLKDGSTLCVTETLTNLQNAVGNLTATSIAGLIATGNATLPSNVTCSNCVKAAYNTVNSAFPGLLGSSNSTLQSQCGSSFTDGSAPAGIVESATNSSSSGSSPPSSGAVAISGNILSGLGASVLIVFGSTFMML</sequence>
<protein>
    <submittedName>
        <fullName evidence="1">Uncharacterized protein</fullName>
    </submittedName>
</protein>
<accession>A0A9P5PMP2</accession>
<dbReference type="OrthoDB" id="2536450at2759"/>
<evidence type="ECO:0000313" key="2">
    <source>
        <dbReference type="Proteomes" id="UP000772434"/>
    </source>
</evidence>
<dbReference type="PANTHER" id="PTHR34862">
    <property type="entry name" value="SPARK DOMAIN-CONTAINING PROTEIN"/>
    <property type="match status" value="1"/>
</dbReference>
<gene>
    <name evidence="1" type="ORF">BDP27DRAFT_1205003</name>
</gene>
<evidence type="ECO:0000313" key="1">
    <source>
        <dbReference type="EMBL" id="KAF9066148.1"/>
    </source>
</evidence>
<reference evidence="1" key="1">
    <citation type="submission" date="2020-11" db="EMBL/GenBank/DDBJ databases">
        <authorList>
            <consortium name="DOE Joint Genome Institute"/>
            <person name="Ahrendt S."/>
            <person name="Riley R."/>
            <person name="Andreopoulos W."/>
            <person name="Labutti K."/>
            <person name="Pangilinan J."/>
            <person name="Ruiz-Duenas F.J."/>
            <person name="Barrasa J.M."/>
            <person name="Sanchez-Garcia M."/>
            <person name="Camarero S."/>
            <person name="Miyauchi S."/>
            <person name="Serrano A."/>
            <person name="Linde D."/>
            <person name="Babiker R."/>
            <person name="Drula E."/>
            <person name="Ayuso-Fernandez I."/>
            <person name="Pacheco R."/>
            <person name="Padilla G."/>
            <person name="Ferreira P."/>
            <person name="Barriuso J."/>
            <person name="Kellner H."/>
            <person name="Castanera R."/>
            <person name="Alfaro M."/>
            <person name="Ramirez L."/>
            <person name="Pisabarro A.G."/>
            <person name="Kuo A."/>
            <person name="Tritt A."/>
            <person name="Lipzen A."/>
            <person name="He G."/>
            <person name="Yan M."/>
            <person name="Ng V."/>
            <person name="Cullen D."/>
            <person name="Martin F."/>
            <person name="Rosso M.-N."/>
            <person name="Henrissat B."/>
            <person name="Hibbett D."/>
            <person name="Martinez A.T."/>
            <person name="Grigoriev I.V."/>
        </authorList>
    </citation>
    <scope>NUCLEOTIDE SEQUENCE</scope>
    <source>
        <strain evidence="1">AH 40177</strain>
    </source>
</reference>
<dbReference type="EMBL" id="JADNRY010000092">
    <property type="protein sequence ID" value="KAF9066148.1"/>
    <property type="molecule type" value="Genomic_DNA"/>
</dbReference>
<dbReference type="PANTHER" id="PTHR34862:SF1">
    <property type="entry name" value="SPARK DOMAIN-CONTAINING PROTEIN"/>
    <property type="match status" value="1"/>
</dbReference>
<organism evidence="1 2">
    <name type="scientific">Rhodocollybia butyracea</name>
    <dbReference type="NCBI Taxonomy" id="206335"/>
    <lineage>
        <taxon>Eukaryota</taxon>
        <taxon>Fungi</taxon>
        <taxon>Dikarya</taxon>
        <taxon>Basidiomycota</taxon>
        <taxon>Agaricomycotina</taxon>
        <taxon>Agaricomycetes</taxon>
        <taxon>Agaricomycetidae</taxon>
        <taxon>Agaricales</taxon>
        <taxon>Marasmiineae</taxon>
        <taxon>Omphalotaceae</taxon>
        <taxon>Rhodocollybia</taxon>
    </lineage>
</organism>
<dbReference type="AlphaFoldDB" id="A0A9P5PMP2"/>
<comment type="caution">
    <text evidence="1">The sequence shown here is derived from an EMBL/GenBank/DDBJ whole genome shotgun (WGS) entry which is preliminary data.</text>
</comment>